<name>A0ABS8HZB6_9FIRM</name>
<organism evidence="1 2">
    <name type="scientific">Pelosinus baikalensis</name>
    <dbReference type="NCBI Taxonomy" id="2892015"/>
    <lineage>
        <taxon>Bacteria</taxon>
        <taxon>Bacillati</taxon>
        <taxon>Bacillota</taxon>
        <taxon>Negativicutes</taxon>
        <taxon>Selenomonadales</taxon>
        <taxon>Sporomusaceae</taxon>
        <taxon>Pelosinus</taxon>
    </lineage>
</organism>
<dbReference type="Proteomes" id="UP001165492">
    <property type="component" value="Unassembled WGS sequence"/>
</dbReference>
<evidence type="ECO:0008006" key="3">
    <source>
        <dbReference type="Google" id="ProtNLM"/>
    </source>
</evidence>
<accession>A0ABS8HZB6</accession>
<dbReference type="EMBL" id="JAJHJB010000042">
    <property type="protein sequence ID" value="MCC5467864.1"/>
    <property type="molecule type" value="Genomic_DNA"/>
</dbReference>
<proteinExistence type="predicted"/>
<sequence>MANKQQIQQCITNCTNSANMLRTAANAVPKAGAREMMTFGATHIEMCIRQCEHASMQTQ</sequence>
<comment type="caution">
    <text evidence="1">The sequence shown here is derived from an EMBL/GenBank/DDBJ whole genome shotgun (WGS) entry which is preliminary data.</text>
</comment>
<evidence type="ECO:0000313" key="2">
    <source>
        <dbReference type="Proteomes" id="UP001165492"/>
    </source>
</evidence>
<dbReference type="RefSeq" id="WP_229536802.1">
    <property type="nucleotide sequence ID" value="NZ_JAJHJB010000042.1"/>
</dbReference>
<keyword evidence="2" id="KW-1185">Reference proteome</keyword>
<reference evidence="1" key="1">
    <citation type="submission" date="2021-11" db="EMBL/GenBank/DDBJ databases">
        <title>Description of a new species Pelosinus isolated from the bottom sediments of Lake Baikal.</title>
        <authorList>
            <person name="Zakharyuk A."/>
        </authorList>
    </citation>
    <scope>NUCLEOTIDE SEQUENCE</scope>
    <source>
        <strain evidence="1">Bkl1</strain>
    </source>
</reference>
<gene>
    <name evidence="1" type="ORF">LMF89_21240</name>
</gene>
<evidence type="ECO:0000313" key="1">
    <source>
        <dbReference type="EMBL" id="MCC5467864.1"/>
    </source>
</evidence>
<protein>
    <recommendedName>
        <fullName evidence="3">Ferredoxin</fullName>
    </recommendedName>
</protein>